<dbReference type="InterPro" id="IPR018060">
    <property type="entry name" value="HTH_AraC"/>
</dbReference>
<evidence type="ECO:0000313" key="6">
    <source>
        <dbReference type="Proteomes" id="UP000472320"/>
    </source>
</evidence>
<dbReference type="Pfam" id="PF12625">
    <property type="entry name" value="Arabinose_bd"/>
    <property type="match status" value="1"/>
</dbReference>
<dbReference type="AlphaFoldDB" id="A0A6L6QKD6"/>
<dbReference type="GO" id="GO:0003700">
    <property type="term" value="F:DNA-binding transcription factor activity"/>
    <property type="evidence" value="ECO:0007669"/>
    <property type="project" value="InterPro"/>
</dbReference>
<dbReference type="PROSITE" id="PS01124">
    <property type="entry name" value="HTH_ARAC_FAMILY_2"/>
    <property type="match status" value="1"/>
</dbReference>
<dbReference type="SMART" id="SM00342">
    <property type="entry name" value="HTH_ARAC"/>
    <property type="match status" value="1"/>
</dbReference>
<organism evidence="5 6">
    <name type="scientific">Massilia eburnea</name>
    <dbReference type="NCBI Taxonomy" id="1776165"/>
    <lineage>
        <taxon>Bacteria</taxon>
        <taxon>Pseudomonadati</taxon>
        <taxon>Pseudomonadota</taxon>
        <taxon>Betaproteobacteria</taxon>
        <taxon>Burkholderiales</taxon>
        <taxon>Oxalobacteraceae</taxon>
        <taxon>Telluria group</taxon>
        <taxon>Massilia</taxon>
    </lineage>
</organism>
<dbReference type="InterPro" id="IPR009057">
    <property type="entry name" value="Homeodomain-like_sf"/>
</dbReference>
<dbReference type="Proteomes" id="UP000472320">
    <property type="component" value="Unassembled WGS sequence"/>
</dbReference>
<accession>A0A6L6QKD6</accession>
<dbReference type="GO" id="GO:0005829">
    <property type="term" value="C:cytosol"/>
    <property type="evidence" value="ECO:0007669"/>
    <property type="project" value="TreeGrafter"/>
</dbReference>
<keyword evidence="1" id="KW-0805">Transcription regulation</keyword>
<feature type="domain" description="HTH araC/xylS-type" evidence="4">
    <location>
        <begin position="233"/>
        <end position="331"/>
    </location>
</feature>
<proteinExistence type="predicted"/>
<evidence type="ECO:0000259" key="4">
    <source>
        <dbReference type="PROSITE" id="PS01124"/>
    </source>
</evidence>
<dbReference type="GO" id="GO:0000976">
    <property type="term" value="F:transcription cis-regulatory region binding"/>
    <property type="evidence" value="ECO:0007669"/>
    <property type="project" value="TreeGrafter"/>
</dbReference>
<reference evidence="5 6" key="1">
    <citation type="submission" date="2019-11" db="EMBL/GenBank/DDBJ databases">
        <title>Type strains purchased from KCTC, JCM and DSMZ.</title>
        <authorList>
            <person name="Lu H."/>
        </authorList>
    </citation>
    <scope>NUCLEOTIDE SEQUENCE [LARGE SCALE GENOMIC DNA]</scope>
    <source>
        <strain evidence="5 6">JCM 31587</strain>
    </source>
</reference>
<evidence type="ECO:0000256" key="2">
    <source>
        <dbReference type="ARBA" id="ARBA00023125"/>
    </source>
</evidence>
<dbReference type="RefSeq" id="WP_155455679.1">
    <property type="nucleotide sequence ID" value="NZ_WNKX01000016.1"/>
</dbReference>
<dbReference type="OrthoDB" id="6506763at2"/>
<dbReference type="PANTHER" id="PTHR47894">
    <property type="entry name" value="HTH-TYPE TRANSCRIPTIONAL REGULATOR GADX"/>
    <property type="match status" value="1"/>
</dbReference>
<name>A0A6L6QKD6_9BURK</name>
<dbReference type="InterPro" id="IPR032687">
    <property type="entry name" value="AraC-type_N"/>
</dbReference>
<dbReference type="EMBL" id="WNKX01000016">
    <property type="protein sequence ID" value="MTW12739.1"/>
    <property type="molecule type" value="Genomic_DNA"/>
</dbReference>
<comment type="caution">
    <text evidence="5">The sequence shown here is derived from an EMBL/GenBank/DDBJ whole genome shotgun (WGS) entry which is preliminary data.</text>
</comment>
<dbReference type="Pfam" id="PF12833">
    <property type="entry name" value="HTH_18"/>
    <property type="match status" value="1"/>
</dbReference>
<keyword evidence="2" id="KW-0238">DNA-binding</keyword>
<evidence type="ECO:0000256" key="3">
    <source>
        <dbReference type="ARBA" id="ARBA00023163"/>
    </source>
</evidence>
<dbReference type="SUPFAM" id="SSF46689">
    <property type="entry name" value="Homeodomain-like"/>
    <property type="match status" value="1"/>
</dbReference>
<dbReference type="Gene3D" id="1.10.10.60">
    <property type="entry name" value="Homeodomain-like"/>
    <property type="match status" value="1"/>
</dbReference>
<keyword evidence="6" id="KW-1185">Reference proteome</keyword>
<keyword evidence="3" id="KW-0804">Transcription</keyword>
<protein>
    <submittedName>
        <fullName evidence="5">Helix-turn-helix domain-containing protein</fullName>
    </submittedName>
</protein>
<gene>
    <name evidence="5" type="ORF">GM658_19205</name>
</gene>
<evidence type="ECO:0000256" key="1">
    <source>
        <dbReference type="ARBA" id="ARBA00023015"/>
    </source>
</evidence>
<dbReference type="PANTHER" id="PTHR47894:SF1">
    <property type="entry name" value="HTH-TYPE TRANSCRIPTIONAL REGULATOR VQSM"/>
    <property type="match status" value="1"/>
</dbReference>
<sequence length="338" mass="37346">MKYPTHFTVHPGWRLVLADMGIDPAHVLRLAELPADLFARQDATISPPQYFKLWRAVEQVSGDGDALPLPIRIGQAISVEAFDPPIFACLCSPNLNVAFRRLSAFKKLIGPLALLVDIEEERTSVVLECHADGPMPHTMAVAEAVFMTQLVRLATRHRVVPVAVTLPQLPENLERYAEFFGVLPLAGNAISVSFAREDGVRPFLTANESMWNFFEAGLSKRLASLDATATMSDRVKAVLLEGLPSGQYAVEDVAKSLAMSKRTLQRQLGEESATFKDILNATRQQLAVHYLHKPHIAQGEIAFLLGFQDVNSFIRAFKEWQGVTPGAYRHELKVAVPA</sequence>
<evidence type="ECO:0000313" key="5">
    <source>
        <dbReference type="EMBL" id="MTW12739.1"/>
    </source>
</evidence>